<evidence type="ECO:0000313" key="2">
    <source>
        <dbReference type="EMBL" id="XBG61535.1"/>
    </source>
</evidence>
<feature type="transmembrane region" description="Helical" evidence="1">
    <location>
        <begin position="32"/>
        <end position="48"/>
    </location>
</feature>
<feature type="transmembrane region" description="Helical" evidence="1">
    <location>
        <begin position="191"/>
        <end position="220"/>
    </location>
</feature>
<feature type="transmembrane region" description="Helical" evidence="1">
    <location>
        <begin position="375"/>
        <end position="396"/>
    </location>
</feature>
<keyword evidence="2" id="KW-0328">Glycosyltransferase</keyword>
<reference evidence="2" key="1">
    <citation type="submission" date="2024-05" db="EMBL/GenBank/DDBJ databases">
        <title>Pontimicrobium maritimus sp. nov., isolated form sea water.</title>
        <authorList>
            <person name="Muhammad N."/>
            <person name="Vuong T.Q."/>
            <person name="Han H.L."/>
            <person name="Kim S.-G."/>
        </authorList>
    </citation>
    <scope>NUCLEOTIDE SEQUENCE</scope>
    <source>
        <strain evidence="2">SW4</strain>
    </source>
</reference>
<dbReference type="EMBL" id="CP157199">
    <property type="protein sequence ID" value="XBG61535.1"/>
    <property type="molecule type" value="Genomic_DNA"/>
</dbReference>
<organism evidence="2">
    <name type="scientific">Pontimicrobium sp. SW4</name>
    <dbReference type="NCBI Taxonomy" id="3153519"/>
    <lineage>
        <taxon>Bacteria</taxon>
        <taxon>Pseudomonadati</taxon>
        <taxon>Bacteroidota</taxon>
        <taxon>Flavobacteriia</taxon>
        <taxon>Flavobacteriales</taxon>
        <taxon>Flavobacteriaceae</taxon>
        <taxon>Pontimicrobium</taxon>
    </lineage>
</organism>
<accession>A0AAU7BT10</accession>
<feature type="transmembrane region" description="Helical" evidence="1">
    <location>
        <begin position="9"/>
        <end position="26"/>
    </location>
</feature>
<protein>
    <submittedName>
        <fullName evidence="2">Mannosyltransferase</fullName>
    </submittedName>
</protein>
<dbReference type="AlphaFoldDB" id="A0AAU7BT10"/>
<keyword evidence="1" id="KW-0472">Membrane</keyword>
<feature type="transmembrane region" description="Helical" evidence="1">
    <location>
        <begin position="232"/>
        <end position="255"/>
    </location>
</feature>
<dbReference type="RefSeq" id="WP_347924144.1">
    <property type="nucleotide sequence ID" value="NZ_CP157199.1"/>
</dbReference>
<keyword evidence="1" id="KW-1133">Transmembrane helix</keyword>
<keyword evidence="2" id="KW-0808">Transferase</keyword>
<feature type="transmembrane region" description="Helical" evidence="1">
    <location>
        <begin position="469"/>
        <end position="488"/>
    </location>
</feature>
<feature type="transmembrane region" description="Helical" evidence="1">
    <location>
        <begin position="144"/>
        <end position="171"/>
    </location>
</feature>
<feature type="transmembrane region" description="Helical" evidence="1">
    <location>
        <begin position="408"/>
        <end position="428"/>
    </location>
</feature>
<gene>
    <name evidence="2" type="ORF">ABGB03_01195</name>
</gene>
<proteinExistence type="predicted"/>
<dbReference type="Pfam" id="PF26314">
    <property type="entry name" value="MptA_B_family"/>
    <property type="match status" value="1"/>
</dbReference>
<sequence>MQYWKLHKIPILFSITSVLFYFSFAYDLVRTDYIKLIGLYTGLFFLFYKLVQISKHNLKLLTWMAFGFRAIFILAIPNLSQDFYRFIWDGRIILEGFNPYLFTPESFIANGEFPVTQAQELYVGMGNLSASHYTNYPPLNQLCFVIAGLFTAKSILGSAMVLRLIIIAADFGTLHFGKKLLEKLKLPAHNIFWYILNPFIIIELTGNLHFEGVMIFFLMWSMYLLHSGKWQLAAVVFACSVSIKLIPLLFLPLFYQWFTKRDTSTTFGISTDVISTERSDEKSYNQIKHKNGVMLKQVQHDKKWIPAFAGKIKLISFYAIVGATTILLFLPFYSLQFVSNYAETVGLWFQNFEFNASLYYIAREIGFSITGYNEIAIIGTITAIIVFLFVVAMAFFRKNSSTIQLITAMLLALSFYYFTATTVHPWYVATLLILSVFTKYKFPLVWSFVIILSYLAYLQIGNANKSENLWIIVLEYTIVYGVFIWEVWLQPKRYHT</sequence>
<keyword evidence="1" id="KW-0812">Transmembrane</keyword>
<feature type="transmembrane region" description="Helical" evidence="1">
    <location>
        <begin position="312"/>
        <end position="333"/>
    </location>
</feature>
<dbReference type="GO" id="GO:0016757">
    <property type="term" value="F:glycosyltransferase activity"/>
    <property type="evidence" value="ECO:0007669"/>
    <property type="project" value="UniProtKB-KW"/>
</dbReference>
<name>A0AAU7BT10_9FLAO</name>
<evidence type="ECO:0000256" key="1">
    <source>
        <dbReference type="SAM" id="Phobius"/>
    </source>
</evidence>
<feature type="transmembrane region" description="Helical" evidence="1">
    <location>
        <begin position="440"/>
        <end position="457"/>
    </location>
</feature>
<feature type="transmembrane region" description="Helical" evidence="1">
    <location>
        <begin position="60"/>
        <end position="79"/>
    </location>
</feature>